<comment type="caution">
    <text evidence="4">The sequence shown here is derived from an EMBL/GenBank/DDBJ whole genome shotgun (WGS) entry which is preliminary data.</text>
</comment>
<feature type="transmembrane region" description="Helical" evidence="2">
    <location>
        <begin position="12"/>
        <end position="33"/>
    </location>
</feature>
<feature type="domain" description="Isochorismatase-like" evidence="3">
    <location>
        <begin position="54"/>
        <end position="223"/>
    </location>
</feature>
<dbReference type="Pfam" id="PF00857">
    <property type="entry name" value="Isochorismatase"/>
    <property type="match status" value="1"/>
</dbReference>
<dbReference type="InterPro" id="IPR036380">
    <property type="entry name" value="Isochorismatase-like_sf"/>
</dbReference>
<keyword evidence="2" id="KW-0812">Transmembrane</keyword>
<dbReference type="SUPFAM" id="SSF52499">
    <property type="entry name" value="Isochorismatase-like hydrolases"/>
    <property type="match status" value="1"/>
</dbReference>
<dbReference type="GO" id="GO:0016787">
    <property type="term" value="F:hydrolase activity"/>
    <property type="evidence" value="ECO:0007669"/>
    <property type="project" value="UniProtKB-KW"/>
</dbReference>
<dbReference type="AlphaFoldDB" id="A0A4Q7VI69"/>
<evidence type="ECO:0000313" key="4">
    <source>
        <dbReference type="EMBL" id="RZT95744.1"/>
    </source>
</evidence>
<dbReference type="EMBL" id="SHKN01000001">
    <property type="protein sequence ID" value="RZT95744.1"/>
    <property type="molecule type" value="Genomic_DNA"/>
</dbReference>
<dbReference type="Proteomes" id="UP000293562">
    <property type="component" value="Unassembled WGS sequence"/>
</dbReference>
<dbReference type="PANTHER" id="PTHR43540">
    <property type="entry name" value="PEROXYUREIDOACRYLATE/UREIDOACRYLATE AMIDOHYDROLASE-RELATED"/>
    <property type="match status" value="1"/>
</dbReference>
<keyword evidence="2" id="KW-1133">Transmembrane helix</keyword>
<keyword evidence="5" id="KW-1185">Reference proteome</keyword>
<dbReference type="CDD" id="cd00431">
    <property type="entry name" value="cysteine_hydrolases"/>
    <property type="match status" value="1"/>
</dbReference>
<protein>
    <submittedName>
        <fullName evidence="4">Nicotinamidase-related amidase</fullName>
    </submittedName>
</protein>
<dbReference type="Gene3D" id="3.40.50.850">
    <property type="entry name" value="Isochorismatase-like"/>
    <property type="match status" value="1"/>
</dbReference>
<organism evidence="4 5">
    <name type="scientific">Ancylomarina subtilis</name>
    <dbReference type="NCBI Taxonomy" id="1639035"/>
    <lineage>
        <taxon>Bacteria</taxon>
        <taxon>Pseudomonadati</taxon>
        <taxon>Bacteroidota</taxon>
        <taxon>Bacteroidia</taxon>
        <taxon>Marinilabiliales</taxon>
        <taxon>Marinifilaceae</taxon>
        <taxon>Ancylomarina</taxon>
    </lineage>
</organism>
<accession>A0A4Q7VI69</accession>
<dbReference type="OrthoDB" id="9791276at2"/>
<name>A0A4Q7VI69_9BACT</name>
<reference evidence="4 5" key="1">
    <citation type="submission" date="2019-02" db="EMBL/GenBank/DDBJ databases">
        <title>Genomic Encyclopedia of Type Strains, Phase IV (KMG-IV): sequencing the most valuable type-strain genomes for metagenomic binning, comparative biology and taxonomic classification.</title>
        <authorList>
            <person name="Goeker M."/>
        </authorList>
    </citation>
    <scope>NUCLEOTIDE SEQUENCE [LARGE SCALE GENOMIC DNA]</scope>
    <source>
        <strain evidence="4 5">DSM 28825</strain>
    </source>
</reference>
<dbReference type="InterPro" id="IPR000868">
    <property type="entry name" value="Isochorismatase-like_dom"/>
</dbReference>
<proteinExistence type="predicted"/>
<evidence type="ECO:0000313" key="5">
    <source>
        <dbReference type="Proteomes" id="UP000293562"/>
    </source>
</evidence>
<evidence type="ECO:0000256" key="2">
    <source>
        <dbReference type="SAM" id="Phobius"/>
    </source>
</evidence>
<keyword evidence="2" id="KW-0472">Membrane</keyword>
<gene>
    <name evidence="4" type="ORF">EV201_0369</name>
</gene>
<evidence type="ECO:0000259" key="3">
    <source>
        <dbReference type="Pfam" id="PF00857"/>
    </source>
</evidence>
<evidence type="ECO:0000256" key="1">
    <source>
        <dbReference type="ARBA" id="ARBA00022801"/>
    </source>
</evidence>
<dbReference type="InterPro" id="IPR050272">
    <property type="entry name" value="Isochorismatase-like_hydrls"/>
</dbReference>
<keyword evidence="1" id="KW-0378">Hydrolase</keyword>
<sequence length="229" mass="25680">MDKKKGKLKKIIFGIVGTIILFIIVVIANLIIFEKRASVVSKGQPIENYKGSNCALLVVDIQEATTGEVSTNPFYSMNSDSLIKNINRITDTFKNRDFLVVYIRSEISDPLINLLNNSFAKGSLGAKFDKRMKFDSGLEVIKSRNDAFIDTELDRILTGNRISELYLVGLDAAYCINITSEAAQNRNYTVKLIDEAILSESETMKDSMMVDFKERGIKIISIDSINIMK</sequence>
<dbReference type="RefSeq" id="WP_130305680.1">
    <property type="nucleotide sequence ID" value="NZ_SHKN01000001.1"/>
</dbReference>
<dbReference type="PANTHER" id="PTHR43540:SF1">
    <property type="entry name" value="ISOCHORISMATASE HYDROLASE"/>
    <property type="match status" value="1"/>
</dbReference>